<protein>
    <recommendedName>
        <fullName evidence="4">Tyr recombinase domain-containing protein</fullName>
    </recommendedName>
</protein>
<dbReference type="EMBL" id="CALNXK010000580">
    <property type="protein sequence ID" value="CAH3187967.1"/>
    <property type="molecule type" value="Genomic_DNA"/>
</dbReference>
<comment type="caution">
    <text evidence="2">The sequence shown here is derived from an EMBL/GenBank/DDBJ whole genome shotgun (WGS) entry which is preliminary data.</text>
</comment>
<dbReference type="PANTHER" id="PTHR35617">
    <property type="entry name" value="PHAGE_INTEGRASE DOMAIN-CONTAINING PROTEIN"/>
    <property type="match status" value="1"/>
</dbReference>
<evidence type="ECO:0000256" key="1">
    <source>
        <dbReference type="ARBA" id="ARBA00023172"/>
    </source>
</evidence>
<evidence type="ECO:0008006" key="4">
    <source>
        <dbReference type="Google" id="ProtNLM"/>
    </source>
</evidence>
<dbReference type="Gene3D" id="1.10.443.10">
    <property type="entry name" value="Intergrase catalytic core"/>
    <property type="match status" value="1"/>
</dbReference>
<organism evidence="2 3">
    <name type="scientific">Porites lobata</name>
    <dbReference type="NCBI Taxonomy" id="104759"/>
    <lineage>
        <taxon>Eukaryota</taxon>
        <taxon>Metazoa</taxon>
        <taxon>Cnidaria</taxon>
        <taxon>Anthozoa</taxon>
        <taxon>Hexacorallia</taxon>
        <taxon>Scleractinia</taxon>
        <taxon>Fungiina</taxon>
        <taxon>Poritidae</taxon>
        <taxon>Porites</taxon>
    </lineage>
</organism>
<gene>
    <name evidence="2" type="ORF">PLOB_00038809</name>
</gene>
<dbReference type="Proteomes" id="UP001159405">
    <property type="component" value="Unassembled WGS sequence"/>
</dbReference>
<proteinExistence type="predicted"/>
<keyword evidence="3" id="KW-1185">Reference proteome</keyword>
<reference evidence="2 3" key="1">
    <citation type="submission" date="2022-05" db="EMBL/GenBank/DDBJ databases">
        <authorList>
            <consortium name="Genoscope - CEA"/>
            <person name="William W."/>
        </authorList>
    </citation>
    <scope>NUCLEOTIDE SEQUENCE [LARGE SCALE GENOMIC DNA]</scope>
</reference>
<evidence type="ECO:0000313" key="2">
    <source>
        <dbReference type="EMBL" id="CAH3187967.1"/>
    </source>
</evidence>
<keyword evidence="1" id="KW-0233">DNA recombination</keyword>
<dbReference type="InterPro" id="IPR011010">
    <property type="entry name" value="DNA_brk_join_enz"/>
</dbReference>
<name>A0ABN8S8B1_9CNID</name>
<accession>A0ABN8S8B1</accession>
<dbReference type="PANTHER" id="PTHR35617:SF3">
    <property type="entry name" value="CORE-BINDING (CB) DOMAIN-CONTAINING PROTEIN"/>
    <property type="match status" value="1"/>
</dbReference>
<dbReference type="InterPro" id="IPR013762">
    <property type="entry name" value="Integrase-like_cat_sf"/>
</dbReference>
<dbReference type="SUPFAM" id="SSF56349">
    <property type="entry name" value="DNA breaking-rejoining enzymes"/>
    <property type="match status" value="1"/>
</dbReference>
<evidence type="ECO:0000313" key="3">
    <source>
        <dbReference type="Proteomes" id="UP001159405"/>
    </source>
</evidence>
<sequence length="259" mass="29155">MLDRTLLSQTLKKLQFTPEIDVFASRINCQFPQYVAYRPDPGALAIDAFSIPWTGLKFYAFPPFSVITSLLKKIQEDKAEGVCVLPNWPTQPWFPKAMRMAQRPPKLPGKYVFTIGAKLKTTKPGRHIDPIELTAFTPDINLSVVTHLDQYLIKTEQLRGSTSKLLISYVKPHKAVSNTTIGKWCKSVLKDAGIDVTEFISHSGRSASTSYASQTSLTLKEILRAGGWSNAQTFAKHYQKPILRNFGSSLLEHFHYNTH</sequence>